<reference evidence="6 7" key="1">
    <citation type="journal article" date="2018" name="Aquat. Microb. Ecol.">
        <title>Gammaproteobacterial methanotrophs dominate.</title>
        <authorList>
            <person name="Rissanen A.J."/>
            <person name="Saarenheimo J."/>
            <person name="Tiirola M."/>
            <person name="Peura S."/>
            <person name="Aalto S.L."/>
            <person name="Karvinen A."/>
            <person name="Nykanen H."/>
        </authorList>
    </citation>
    <scope>NUCLEOTIDE SEQUENCE [LARGE SCALE GENOMIC DNA]</scope>
    <source>
        <strain evidence="6">AMbin10</strain>
    </source>
</reference>
<gene>
    <name evidence="6" type="ORF">DM484_24690</name>
</gene>
<dbReference type="PANTHER" id="PTHR43214">
    <property type="entry name" value="TWO-COMPONENT RESPONSE REGULATOR"/>
    <property type="match status" value="1"/>
</dbReference>
<feature type="non-terminal residue" evidence="6">
    <location>
        <position position="171"/>
    </location>
</feature>
<evidence type="ECO:0000259" key="5">
    <source>
        <dbReference type="PROSITE" id="PS50110"/>
    </source>
</evidence>
<keyword evidence="4" id="KW-0597">Phosphoprotein</keyword>
<dbReference type="Pfam" id="PF00072">
    <property type="entry name" value="Response_reg"/>
    <property type="match status" value="1"/>
</dbReference>
<keyword evidence="3" id="KW-0804">Transcription</keyword>
<comment type="caution">
    <text evidence="6">The sequence shown here is derived from an EMBL/GenBank/DDBJ whole genome shotgun (WGS) entry which is preliminary data.</text>
</comment>
<dbReference type="GO" id="GO:0003677">
    <property type="term" value="F:DNA binding"/>
    <property type="evidence" value="ECO:0007669"/>
    <property type="project" value="UniProtKB-KW"/>
</dbReference>
<proteinExistence type="predicted"/>
<evidence type="ECO:0000256" key="1">
    <source>
        <dbReference type="ARBA" id="ARBA00023015"/>
    </source>
</evidence>
<dbReference type="AlphaFoldDB" id="A0A2W4SFD9"/>
<evidence type="ECO:0000256" key="4">
    <source>
        <dbReference type="PROSITE-ProRule" id="PRU00169"/>
    </source>
</evidence>
<sequence>MNLKLVIVDDHGIVRQGIRLIIESEADMEVVGEADCAKDGLAIITAKKPDIAILDVNLPDQNGFDLLRDIKLTHPDLPVLFLTIHPEEILAVRALQAGAKGYLCKDSSSDELVKALRKLAGGGVYVSTSLSEILARDVSGQREKLPHERLSDREYQVLCLFASGKSVGQIA</sequence>
<dbReference type="SUPFAM" id="SSF46894">
    <property type="entry name" value="C-terminal effector domain of the bipartite response regulators"/>
    <property type="match status" value="1"/>
</dbReference>
<evidence type="ECO:0000256" key="2">
    <source>
        <dbReference type="ARBA" id="ARBA00023125"/>
    </source>
</evidence>
<keyword evidence="1" id="KW-0805">Transcription regulation</keyword>
<dbReference type="InterPro" id="IPR001789">
    <property type="entry name" value="Sig_transdc_resp-reg_receiver"/>
</dbReference>
<dbReference type="Gene3D" id="3.40.50.2300">
    <property type="match status" value="1"/>
</dbReference>
<dbReference type="SMART" id="SM00448">
    <property type="entry name" value="REC"/>
    <property type="match status" value="1"/>
</dbReference>
<dbReference type="PROSITE" id="PS50110">
    <property type="entry name" value="RESPONSE_REGULATORY"/>
    <property type="match status" value="1"/>
</dbReference>
<dbReference type="EMBL" id="QJPH01000492">
    <property type="protein sequence ID" value="PZN72324.1"/>
    <property type="molecule type" value="Genomic_DNA"/>
</dbReference>
<evidence type="ECO:0000313" key="7">
    <source>
        <dbReference type="Proteomes" id="UP000249396"/>
    </source>
</evidence>
<keyword evidence="2 6" id="KW-0238">DNA-binding</keyword>
<dbReference type="InterPro" id="IPR058245">
    <property type="entry name" value="NreC/VraR/RcsB-like_REC"/>
</dbReference>
<protein>
    <submittedName>
        <fullName evidence="6">DNA-binding response regulator</fullName>
    </submittedName>
</protein>
<dbReference type="InterPro" id="IPR039420">
    <property type="entry name" value="WalR-like"/>
</dbReference>
<evidence type="ECO:0000256" key="3">
    <source>
        <dbReference type="ARBA" id="ARBA00023163"/>
    </source>
</evidence>
<organism evidence="6 7">
    <name type="scientific">Candidatus Methylumidiphilus alinenensis</name>
    <dbReference type="NCBI Taxonomy" id="2202197"/>
    <lineage>
        <taxon>Bacteria</taxon>
        <taxon>Pseudomonadati</taxon>
        <taxon>Pseudomonadota</taxon>
        <taxon>Gammaproteobacteria</taxon>
        <taxon>Methylococcales</taxon>
        <taxon>Candidatus Methylumidiphilus</taxon>
    </lineage>
</organism>
<dbReference type="InterPro" id="IPR011006">
    <property type="entry name" value="CheY-like_superfamily"/>
</dbReference>
<dbReference type="CDD" id="cd17535">
    <property type="entry name" value="REC_NarL-like"/>
    <property type="match status" value="1"/>
</dbReference>
<accession>A0A2W4SFD9</accession>
<dbReference type="SUPFAM" id="SSF52172">
    <property type="entry name" value="CheY-like"/>
    <property type="match status" value="1"/>
</dbReference>
<dbReference type="GO" id="GO:0000160">
    <property type="term" value="P:phosphorelay signal transduction system"/>
    <property type="evidence" value="ECO:0007669"/>
    <property type="project" value="InterPro"/>
</dbReference>
<dbReference type="PANTHER" id="PTHR43214:SF41">
    <property type="entry name" value="NITRATE_NITRITE RESPONSE REGULATOR PROTEIN NARP"/>
    <property type="match status" value="1"/>
</dbReference>
<feature type="domain" description="Response regulatory" evidence="5">
    <location>
        <begin position="4"/>
        <end position="120"/>
    </location>
</feature>
<evidence type="ECO:0000313" key="6">
    <source>
        <dbReference type="EMBL" id="PZN72324.1"/>
    </source>
</evidence>
<dbReference type="InterPro" id="IPR016032">
    <property type="entry name" value="Sig_transdc_resp-reg_C-effctor"/>
</dbReference>
<name>A0A2W4SFD9_9GAMM</name>
<dbReference type="GO" id="GO:0006355">
    <property type="term" value="P:regulation of DNA-templated transcription"/>
    <property type="evidence" value="ECO:0007669"/>
    <property type="project" value="InterPro"/>
</dbReference>
<feature type="modified residue" description="4-aspartylphosphate" evidence="4">
    <location>
        <position position="55"/>
    </location>
</feature>
<dbReference type="Proteomes" id="UP000249396">
    <property type="component" value="Unassembled WGS sequence"/>
</dbReference>